<evidence type="ECO:0008006" key="3">
    <source>
        <dbReference type="Google" id="ProtNLM"/>
    </source>
</evidence>
<evidence type="ECO:0000313" key="1">
    <source>
        <dbReference type="EMBL" id="MFD3263324.1"/>
    </source>
</evidence>
<organism evidence="1 2">
    <name type="scientific">Phenylobacterium ferrooxidans</name>
    <dbReference type="NCBI Taxonomy" id="2982689"/>
    <lineage>
        <taxon>Bacteria</taxon>
        <taxon>Pseudomonadati</taxon>
        <taxon>Pseudomonadota</taxon>
        <taxon>Alphaproteobacteria</taxon>
        <taxon>Caulobacterales</taxon>
        <taxon>Caulobacteraceae</taxon>
        <taxon>Phenylobacterium</taxon>
    </lineage>
</organism>
<evidence type="ECO:0000313" key="2">
    <source>
        <dbReference type="Proteomes" id="UP001598130"/>
    </source>
</evidence>
<name>A0ABW6CK93_9CAUL</name>
<proteinExistence type="predicted"/>
<dbReference type="RefSeq" id="WP_377368137.1">
    <property type="nucleotide sequence ID" value="NZ_JAOTJD010000006.1"/>
</dbReference>
<accession>A0ABW6CK93</accession>
<comment type="caution">
    <text evidence="1">The sequence shown here is derived from an EMBL/GenBank/DDBJ whole genome shotgun (WGS) entry which is preliminary data.</text>
</comment>
<reference evidence="1 2" key="1">
    <citation type="submission" date="2022-09" db="EMBL/GenBank/DDBJ databases">
        <title>New species of Phenylobacterium.</title>
        <authorList>
            <person name="Mieszkin S."/>
        </authorList>
    </citation>
    <scope>NUCLEOTIDE SEQUENCE [LARGE SCALE GENOMIC DNA]</scope>
    <source>
        <strain evidence="1 2">HK31-G</strain>
    </source>
</reference>
<protein>
    <recommendedName>
        <fullName evidence="3">Phage tail protein</fullName>
    </recommendedName>
</protein>
<dbReference type="EMBL" id="JAOTJD010000006">
    <property type="protein sequence ID" value="MFD3263324.1"/>
    <property type="molecule type" value="Genomic_DNA"/>
</dbReference>
<gene>
    <name evidence="1" type="ORF">OCL97_04995</name>
</gene>
<keyword evidence="2" id="KW-1185">Reference proteome</keyword>
<dbReference type="Proteomes" id="UP001598130">
    <property type="component" value="Unassembled WGS sequence"/>
</dbReference>
<sequence>MLYALVSPAAEILGYRVFSEVPEGIDVAAHKPRYLPVENEDAPSVDAVTQVCEGPVEVVTPTAVVRTWTVRAKSPQEVAGMREAKVAQVKAQAAGRILALYPEWKQRNLTARAVVLLRIAQDRAWTPQEAQESADLEAAWAAVDAIRTRSNEIEAQIPAGAAAIAAFDVLQGWD</sequence>